<dbReference type="Proteomes" id="UP000239388">
    <property type="component" value="Unassembled WGS sequence"/>
</dbReference>
<dbReference type="EMBL" id="PUIB01000032">
    <property type="protein sequence ID" value="PQO26280.1"/>
    <property type="molecule type" value="Genomic_DNA"/>
</dbReference>
<dbReference type="AlphaFoldDB" id="A0A2S8F2B3"/>
<keyword evidence="1" id="KW-0732">Signal</keyword>
<dbReference type="PANTHER" id="PTHR43037">
    <property type="entry name" value="UNNAMED PRODUCT-RELATED"/>
    <property type="match status" value="1"/>
</dbReference>
<dbReference type="SUPFAM" id="SSF53474">
    <property type="entry name" value="alpha/beta-Hydrolases"/>
    <property type="match status" value="1"/>
</dbReference>
<evidence type="ECO:0000256" key="1">
    <source>
        <dbReference type="ARBA" id="ARBA00022729"/>
    </source>
</evidence>
<organism evidence="3 6">
    <name type="scientific">Blastopirellula marina</name>
    <dbReference type="NCBI Taxonomy" id="124"/>
    <lineage>
        <taxon>Bacteria</taxon>
        <taxon>Pseudomonadati</taxon>
        <taxon>Planctomycetota</taxon>
        <taxon>Planctomycetia</taxon>
        <taxon>Pirellulales</taxon>
        <taxon>Pirellulaceae</taxon>
        <taxon>Blastopirellula</taxon>
    </lineage>
</organism>
<dbReference type="Gene3D" id="3.40.50.1820">
    <property type="entry name" value="alpha/beta hydrolase"/>
    <property type="match status" value="1"/>
</dbReference>
<evidence type="ECO:0000313" key="3">
    <source>
        <dbReference type="EMBL" id="PQO26280.1"/>
    </source>
</evidence>
<evidence type="ECO:0000313" key="4">
    <source>
        <dbReference type="EMBL" id="PQO47159.1"/>
    </source>
</evidence>
<dbReference type="EMBL" id="PUHZ01000005">
    <property type="protein sequence ID" value="PQO47159.1"/>
    <property type="molecule type" value="Genomic_DNA"/>
</dbReference>
<evidence type="ECO:0000313" key="5">
    <source>
        <dbReference type="Proteomes" id="UP000237819"/>
    </source>
</evidence>
<dbReference type="GO" id="GO:0016787">
    <property type="term" value="F:hydrolase activity"/>
    <property type="evidence" value="ECO:0007669"/>
    <property type="project" value="InterPro"/>
</dbReference>
<dbReference type="PANTHER" id="PTHR43037:SF1">
    <property type="entry name" value="BLL1128 PROTEIN"/>
    <property type="match status" value="1"/>
</dbReference>
<dbReference type="InterPro" id="IPR029058">
    <property type="entry name" value="AB_hydrolase_fold"/>
</dbReference>
<dbReference type="Pfam" id="PF02230">
    <property type="entry name" value="Abhydrolase_2"/>
    <property type="match status" value="1"/>
</dbReference>
<dbReference type="InterPro" id="IPR050955">
    <property type="entry name" value="Plant_Biomass_Hydrol_Est"/>
</dbReference>
<comment type="caution">
    <text evidence="3">The sequence shown here is derived from an EMBL/GenBank/DDBJ whole genome shotgun (WGS) entry which is preliminary data.</text>
</comment>
<sequence length="245" mass="27583">MHMKRQDVLPAPLPGVATQAAQQILEFKIDRLQSRRTAIEFFTPQHYEPGYAYPLVVWLHGPGDNERQLRRVMPLTSTRNYVAAAPRAPRHDGSTAGMTFRWDQKQRDIDVAAARVLQTVRVAQKRYNIHPDRVFLAGYLGGGAMALRLALRNPELFAGAASIGGGFPQGCSPLSRLSDARSLPMLMIHLQKSERYPESQLCDDLRLLHTAGMKIDLHQYLCGDELTTDMFEDLNRWLMQKVCGG</sequence>
<evidence type="ECO:0000313" key="6">
    <source>
        <dbReference type="Proteomes" id="UP000239388"/>
    </source>
</evidence>
<feature type="domain" description="Phospholipase/carboxylesterase/thioesterase" evidence="2">
    <location>
        <begin position="54"/>
        <end position="237"/>
    </location>
</feature>
<protein>
    <recommendedName>
        <fullName evidence="2">Phospholipase/carboxylesterase/thioesterase domain-containing protein</fullName>
    </recommendedName>
</protein>
<accession>A0A2S8F2B3</accession>
<proteinExistence type="predicted"/>
<name>A0A2S8F2B3_9BACT</name>
<dbReference type="InterPro" id="IPR003140">
    <property type="entry name" value="PLipase/COase/thioEstase"/>
</dbReference>
<dbReference type="Proteomes" id="UP000237819">
    <property type="component" value="Unassembled WGS sequence"/>
</dbReference>
<evidence type="ECO:0000259" key="2">
    <source>
        <dbReference type="Pfam" id="PF02230"/>
    </source>
</evidence>
<reference evidence="5 6" key="1">
    <citation type="submission" date="2018-02" db="EMBL/GenBank/DDBJ databases">
        <title>Comparative genomes isolates from brazilian mangrove.</title>
        <authorList>
            <person name="Araujo J.E."/>
            <person name="Taketani R.G."/>
            <person name="Silva M.C.P."/>
            <person name="Loureco M.V."/>
            <person name="Andreote F.D."/>
        </authorList>
    </citation>
    <scope>NUCLEOTIDE SEQUENCE [LARGE SCALE GENOMIC DNA]</scope>
    <source>
        <strain evidence="3 6">NAP PRIS-MGV</strain>
        <strain evidence="4 5">Nap-Phe MGV</strain>
    </source>
</reference>
<gene>
    <name evidence="4" type="ORF">C5Y93_03720</name>
    <name evidence="3" type="ORF">C5Y98_31030</name>
</gene>